<dbReference type="InterPro" id="IPR001232">
    <property type="entry name" value="SKP1-like"/>
</dbReference>
<proteinExistence type="inferred from homology"/>
<dbReference type="SUPFAM" id="SSF81382">
    <property type="entry name" value="Skp1 dimerisation domain-like"/>
    <property type="match status" value="1"/>
</dbReference>
<feature type="domain" description="SKP1 component POZ" evidence="3">
    <location>
        <begin position="3"/>
        <end position="65"/>
    </location>
</feature>
<evidence type="ECO:0000256" key="1">
    <source>
        <dbReference type="ARBA" id="ARBA00009993"/>
    </source>
</evidence>
<dbReference type="EMBL" id="LR899009">
    <property type="protein sequence ID" value="CAD7079230.1"/>
    <property type="molecule type" value="Genomic_DNA"/>
</dbReference>
<dbReference type="SUPFAM" id="SSF54695">
    <property type="entry name" value="POZ domain"/>
    <property type="match status" value="1"/>
</dbReference>
<dbReference type="InterPro" id="IPR036296">
    <property type="entry name" value="SKP1-like_dim_sf"/>
</dbReference>
<dbReference type="GO" id="GO:0006511">
    <property type="term" value="P:ubiquitin-dependent protein catabolic process"/>
    <property type="evidence" value="ECO:0007669"/>
    <property type="project" value="InterPro"/>
</dbReference>
<dbReference type="OrthoDB" id="7866916at2759"/>
<dbReference type="Gene3D" id="3.30.710.10">
    <property type="entry name" value="Potassium Channel Kv1.1, Chain A"/>
    <property type="match status" value="1"/>
</dbReference>
<dbReference type="InParanoid" id="A0A7R8YP87"/>
<organism evidence="4 5">
    <name type="scientific">Hermetia illucens</name>
    <name type="common">Black soldier fly</name>
    <dbReference type="NCBI Taxonomy" id="343691"/>
    <lineage>
        <taxon>Eukaryota</taxon>
        <taxon>Metazoa</taxon>
        <taxon>Ecdysozoa</taxon>
        <taxon>Arthropoda</taxon>
        <taxon>Hexapoda</taxon>
        <taxon>Insecta</taxon>
        <taxon>Pterygota</taxon>
        <taxon>Neoptera</taxon>
        <taxon>Endopterygota</taxon>
        <taxon>Diptera</taxon>
        <taxon>Brachycera</taxon>
        <taxon>Stratiomyomorpha</taxon>
        <taxon>Stratiomyidae</taxon>
        <taxon>Hermetiinae</taxon>
        <taxon>Hermetia</taxon>
    </lineage>
</organism>
<dbReference type="SMART" id="SM00512">
    <property type="entry name" value="Skp1"/>
    <property type="match status" value="1"/>
</dbReference>
<dbReference type="InterPro" id="IPR016897">
    <property type="entry name" value="SKP1"/>
</dbReference>
<reference evidence="4 5" key="1">
    <citation type="submission" date="2020-11" db="EMBL/GenBank/DDBJ databases">
        <authorList>
            <person name="Wallbank WR R."/>
            <person name="Pardo Diaz C."/>
            <person name="Kozak K."/>
            <person name="Martin S."/>
            <person name="Jiggins C."/>
            <person name="Moest M."/>
            <person name="Warren A I."/>
            <person name="Generalovic N T."/>
            <person name="Byers J.R.P. K."/>
            <person name="Montejo-Kovacevich G."/>
            <person name="Yen C E."/>
        </authorList>
    </citation>
    <scope>NUCLEOTIDE SEQUENCE [LARGE SCALE GENOMIC DNA]</scope>
</reference>
<keyword evidence="5" id="KW-1185">Reference proteome</keyword>
<dbReference type="InterPro" id="IPR011333">
    <property type="entry name" value="SKP1/BTB/POZ_sf"/>
</dbReference>
<protein>
    <recommendedName>
        <fullName evidence="3">SKP1 component POZ domain-containing protein</fullName>
    </recommendedName>
</protein>
<dbReference type="AlphaFoldDB" id="A0A7R8YP87"/>
<comment type="similarity">
    <text evidence="1">Belongs to the SKP1 family.</text>
</comment>
<evidence type="ECO:0000259" key="3">
    <source>
        <dbReference type="Pfam" id="PF03931"/>
    </source>
</evidence>
<dbReference type="InterPro" id="IPR016073">
    <property type="entry name" value="Skp1_comp_POZ"/>
</dbReference>
<sequence length="147" mass="17169">MSTVKLRASDGLTVKIDSKIAEHMRSIQLIIQEYSIDEEEVTISLPKIDTPLLWKILDWCIYHRDLKDEQQEDCWAYRDDADGLPYMTRWEADFLDVDTNTLIKYIMAASHLDLKCLLSKARAIMSATLKEDSSNILKEHLEQKFFQ</sequence>
<keyword evidence="2" id="KW-0833">Ubl conjugation pathway</keyword>
<evidence type="ECO:0000313" key="4">
    <source>
        <dbReference type="EMBL" id="CAD7079230.1"/>
    </source>
</evidence>
<dbReference type="PANTHER" id="PTHR11165">
    <property type="entry name" value="SKP1"/>
    <property type="match status" value="1"/>
</dbReference>
<accession>A0A7R8YP87</accession>
<gene>
    <name evidence="4" type="ORF">HERILL_LOCUS2457</name>
</gene>
<evidence type="ECO:0000313" key="5">
    <source>
        <dbReference type="Proteomes" id="UP000594454"/>
    </source>
</evidence>
<evidence type="ECO:0000256" key="2">
    <source>
        <dbReference type="ARBA" id="ARBA00022786"/>
    </source>
</evidence>
<name>A0A7R8YP87_HERIL</name>
<dbReference type="Proteomes" id="UP000594454">
    <property type="component" value="Chromosome 1"/>
</dbReference>
<dbReference type="Pfam" id="PF03931">
    <property type="entry name" value="Skp1_POZ"/>
    <property type="match status" value="1"/>
</dbReference>